<feature type="non-terminal residue" evidence="2">
    <location>
        <position position="93"/>
    </location>
</feature>
<dbReference type="GO" id="GO:0036376">
    <property type="term" value="P:sodium ion export across plasma membrane"/>
    <property type="evidence" value="ECO:0007669"/>
    <property type="project" value="TreeGrafter"/>
</dbReference>
<dbReference type="GO" id="GO:0006883">
    <property type="term" value="P:intracellular sodium ion homeostasis"/>
    <property type="evidence" value="ECO:0007669"/>
    <property type="project" value="TreeGrafter"/>
</dbReference>
<name>A0A091S306_NESNO</name>
<keyword evidence="3" id="KW-1185">Reference proteome</keyword>
<feature type="transmembrane region" description="Helical" evidence="1">
    <location>
        <begin position="42"/>
        <end position="66"/>
    </location>
</feature>
<dbReference type="GO" id="GO:1902600">
    <property type="term" value="P:proton transmembrane transport"/>
    <property type="evidence" value="ECO:0007669"/>
    <property type="project" value="TreeGrafter"/>
</dbReference>
<evidence type="ECO:0000313" key="3">
    <source>
        <dbReference type="Proteomes" id="UP000053840"/>
    </source>
</evidence>
<keyword evidence="1" id="KW-0472">Membrane</keyword>
<organism evidence="2 3">
    <name type="scientific">Nestor notabilis</name>
    <name type="common">Kea</name>
    <dbReference type="NCBI Taxonomy" id="176057"/>
    <lineage>
        <taxon>Eukaryota</taxon>
        <taxon>Metazoa</taxon>
        <taxon>Chordata</taxon>
        <taxon>Craniata</taxon>
        <taxon>Vertebrata</taxon>
        <taxon>Euteleostomi</taxon>
        <taxon>Archelosauria</taxon>
        <taxon>Archosauria</taxon>
        <taxon>Dinosauria</taxon>
        <taxon>Saurischia</taxon>
        <taxon>Theropoda</taxon>
        <taxon>Coelurosauria</taxon>
        <taxon>Aves</taxon>
        <taxon>Neognathae</taxon>
        <taxon>Neoaves</taxon>
        <taxon>Telluraves</taxon>
        <taxon>Australaves</taxon>
        <taxon>Psittaciformes</taxon>
        <taxon>Psittacidae</taxon>
        <taxon>Nestor</taxon>
    </lineage>
</organism>
<keyword evidence="1" id="KW-0812">Transmembrane</keyword>
<evidence type="ECO:0000256" key="1">
    <source>
        <dbReference type="SAM" id="Phobius"/>
    </source>
</evidence>
<dbReference type="Gene3D" id="2.70.150.10">
    <property type="entry name" value="Calcium-transporting ATPase, cytoplasmic transduction domain A"/>
    <property type="match status" value="1"/>
</dbReference>
<keyword evidence="1" id="KW-1133">Transmembrane helix</keyword>
<dbReference type="SUPFAM" id="SSF81665">
    <property type="entry name" value="Calcium ATPase, transmembrane domain M"/>
    <property type="match status" value="1"/>
</dbReference>
<accession>A0A091S306</accession>
<feature type="non-terminal residue" evidence="2">
    <location>
        <position position="1"/>
    </location>
</feature>
<protein>
    <submittedName>
        <fullName evidence="2">Sodium/potassium-transporting ATPase subunit alpha-3</fullName>
    </submittedName>
</protein>
<dbReference type="EMBL" id="KK939952">
    <property type="protein sequence ID" value="KFQ49950.1"/>
    <property type="molecule type" value="Genomic_DNA"/>
</dbReference>
<evidence type="ECO:0000313" key="2">
    <source>
        <dbReference type="EMBL" id="KFQ49950.1"/>
    </source>
</evidence>
<dbReference type="Gene3D" id="1.20.1110.10">
    <property type="entry name" value="Calcium-transporting ATPase, transmembrane domain"/>
    <property type="match status" value="1"/>
</dbReference>
<dbReference type="GO" id="GO:0030007">
    <property type="term" value="P:intracellular potassium ion homeostasis"/>
    <property type="evidence" value="ECO:0007669"/>
    <property type="project" value="TreeGrafter"/>
</dbReference>
<dbReference type="InterPro" id="IPR023298">
    <property type="entry name" value="ATPase_P-typ_TM_dom_sf"/>
</dbReference>
<dbReference type="InterPro" id="IPR050510">
    <property type="entry name" value="Cation_transp_ATPase_P-type"/>
</dbReference>
<dbReference type="AlphaFoldDB" id="A0A091S306"/>
<dbReference type="GO" id="GO:0005886">
    <property type="term" value="C:plasma membrane"/>
    <property type="evidence" value="ECO:0007669"/>
    <property type="project" value="TreeGrafter"/>
</dbReference>
<sequence length="93" mass="9680">IAGTARGVVIATGDRTVMGRIATLASGLEVGKTPIAVEIEHFIQLITGVAVFLGISFFILSLILGYSWLEAVIFLIGIIVANVPEGLLATVTV</sequence>
<dbReference type="PANTHER" id="PTHR43294">
    <property type="entry name" value="SODIUM/POTASSIUM-TRANSPORTING ATPASE SUBUNIT ALPHA"/>
    <property type="match status" value="1"/>
</dbReference>
<proteinExistence type="predicted"/>
<feature type="transmembrane region" description="Helical" evidence="1">
    <location>
        <begin position="72"/>
        <end position="91"/>
    </location>
</feature>
<dbReference type="Proteomes" id="UP000053840">
    <property type="component" value="Unassembled WGS sequence"/>
</dbReference>
<dbReference type="GO" id="GO:0005391">
    <property type="term" value="F:P-type sodium:potassium-exchanging transporter activity"/>
    <property type="evidence" value="ECO:0007669"/>
    <property type="project" value="TreeGrafter"/>
</dbReference>
<dbReference type="PANTHER" id="PTHR43294:SF15">
    <property type="entry name" value="SODIUM_POTASSIUM-TRANSPORTING ATPASE SUBUNIT ALPHA-3"/>
    <property type="match status" value="1"/>
</dbReference>
<gene>
    <name evidence="2" type="ORF">N333_08251</name>
</gene>
<dbReference type="GO" id="GO:1990573">
    <property type="term" value="P:potassium ion import across plasma membrane"/>
    <property type="evidence" value="ECO:0007669"/>
    <property type="project" value="TreeGrafter"/>
</dbReference>
<reference evidence="2 3" key="1">
    <citation type="submission" date="2014-04" db="EMBL/GenBank/DDBJ databases">
        <title>Genome evolution of avian class.</title>
        <authorList>
            <person name="Zhang G."/>
            <person name="Li C."/>
        </authorList>
    </citation>
    <scope>NUCLEOTIDE SEQUENCE [LARGE SCALE GENOMIC DNA]</scope>
    <source>
        <strain evidence="2">BGI_N333</strain>
    </source>
</reference>